<evidence type="ECO:0000313" key="9">
    <source>
        <dbReference type="EMBL" id="KRL86652.1"/>
    </source>
</evidence>
<dbReference type="Proteomes" id="UP000051922">
    <property type="component" value="Unassembled WGS sequence"/>
</dbReference>
<gene>
    <name evidence="9" type="ORF">FC50_GL000615</name>
</gene>
<organism evidence="9 10">
    <name type="scientific">Lacticaseibacillus pantheris DSM 15945 = JCM 12539 = NBRC 106106</name>
    <dbReference type="NCBI Taxonomy" id="1423783"/>
    <lineage>
        <taxon>Bacteria</taxon>
        <taxon>Bacillati</taxon>
        <taxon>Bacillota</taxon>
        <taxon>Bacilli</taxon>
        <taxon>Lactobacillales</taxon>
        <taxon>Lactobacillaceae</taxon>
        <taxon>Lacticaseibacillus</taxon>
    </lineage>
</organism>
<feature type="transmembrane region" description="Helical" evidence="7">
    <location>
        <begin position="446"/>
        <end position="468"/>
    </location>
</feature>
<evidence type="ECO:0000256" key="6">
    <source>
        <dbReference type="ARBA" id="ARBA00023136"/>
    </source>
</evidence>
<dbReference type="InterPro" id="IPR036259">
    <property type="entry name" value="MFS_trans_sf"/>
</dbReference>
<dbReference type="PATRIC" id="fig|1423783.4.peg.636"/>
<dbReference type="AlphaFoldDB" id="A0A0R1TZQ8"/>
<feature type="transmembrane region" description="Helical" evidence="7">
    <location>
        <begin position="277"/>
        <end position="302"/>
    </location>
</feature>
<feature type="transmembrane region" description="Helical" evidence="7">
    <location>
        <begin position="236"/>
        <end position="257"/>
    </location>
</feature>
<sequence>MEQVSSTPINLDKARVDVRHPMLAMISMWVGAFIGMFSETSLNIALPSLMKSLGVSTATVQWLVTGYMLVIGIVLPFSSFLTKWFTTRQLIIFGLADFIVGAVVAATASTFPVLLVGRMIQGIGTGIILPLMFTVAMSIFPPHKLGTAMGTNALVIMFAPAIGPTLTGIILAKLSWQWIFWIFVPVLAVGLIFAFTSLKNVGNITKPKADFLSMAESVVGFSAIVFGVSSASAQGWGSPIVIVALLLGLIVLGLYAYRQLHLETPVLNLRAFKIPAFTTGALLVMIDFGIILSAMYLLPMYIQNGLGLVVALTGIIMLPGGVMNALVSALAGRLYDRLGAKGPARIGFIIAFVGAMMLATASTTSSIAYVIAAHVIIMIGAPLAMSPSQTYALNSLTGALSADGSTIMNTMQQIIGAIATAVATSLLGIGQAAYSGHSSAAAFTNGVHYGAYFTVALTVAGFIIALFIKRPQYSEDVKTEQ</sequence>
<dbReference type="InterPro" id="IPR020846">
    <property type="entry name" value="MFS_dom"/>
</dbReference>
<evidence type="ECO:0000313" key="10">
    <source>
        <dbReference type="Proteomes" id="UP000051922"/>
    </source>
</evidence>
<dbReference type="PANTHER" id="PTHR42718">
    <property type="entry name" value="MAJOR FACILITATOR SUPERFAMILY MULTIDRUG TRANSPORTER MFSC"/>
    <property type="match status" value="1"/>
</dbReference>
<dbReference type="NCBIfam" id="TIGR00711">
    <property type="entry name" value="efflux_EmrB"/>
    <property type="match status" value="1"/>
</dbReference>
<feature type="transmembrane region" description="Helical" evidence="7">
    <location>
        <begin position="210"/>
        <end position="230"/>
    </location>
</feature>
<dbReference type="Gene3D" id="1.20.1250.20">
    <property type="entry name" value="MFS general substrate transporter like domains"/>
    <property type="match status" value="1"/>
</dbReference>
<feature type="transmembrane region" description="Helical" evidence="7">
    <location>
        <begin position="414"/>
        <end position="434"/>
    </location>
</feature>
<dbReference type="PANTHER" id="PTHR42718:SF43">
    <property type="entry name" value="LINCOMYCIN RESISTANCE PROTEIN LMRB"/>
    <property type="match status" value="1"/>
</dbReference>
<dbReference type="Gene3D" id="1.20.1720.10">
    <property type="entry name" value="Multidrug resistance protein D"/>
    <property type="match status" value="1"/>
</dbReference>
<dbReference type="PRINTS" id="PR01036">
    <property type="entry name" value="TCRTETB"/>
</dbReference>
<dbReference type="EMBL" id="AZFJ01000040">
    <property type="protein sequence ID" value="KRL86652.1"/>
    <property type="molecule type" value="Genomic_DNA"/>
</dbReference>
<dbReference type="PROSITE" id="PS50850">
    <property type="entry name" value="MFS"/>
    <property type="match status" value="1"/>
</dbReference>
<comment type="subcellular location">
    <subcellularLocation>
        <location evidence="1">Cell membrane</location>
        <topology evidence="1">Multi-pass membrane protein</topology>
    </subcellularLocation>
</comment>
<feature type="transmembrane region" description="Helical" evidence="7">
    <location>
        <begin position="120"/>
        <end position="140"/>
    </location>
</feature>
<dbReference type="OrthoDB" id="9816041at2"/>
<evidence type="ECO:0000259" key="8">
    <source>
        <dbReference type="PROSITE" id="PS50850"/>
    </source>
</evidence>
<feature type="domain" description="Major facilitator superfamily (MFS) profile" evidence="8">
    <location>
        <begin position="24"/>
        <end position="473"/>
    </location>
</feature>
<evidence type="ECO:0000256" key="3">
    <source>
        <dbReference type="ARBA" id="ARBA00022475"/>
    </source>
</evidence>
<comment type="caution">
    <text evidence="9">The sequence shown here is derived from an EMBL/GenBank/DDBJ whole genome shotgun (WGS) entry which is preliminary data.</text>
</comment>
<dbReference type="RefSeq" id="WP_056956484.1">
    <property type="nucleotide sequence ID" value="NZ_AZFJ01000040.1"/>
</dbReference>
<evidence type="ECO:0000256" key="2">
    <source>
        <dbReference type="ARBA" id="ARBA00022448"/>
    </source>
</evidence>
<feature type="transmembrane region" description="Helical" evidence="7">
    <location>
        <begin position="152"/>
        <end position="172"/>
    </location>
</feature>
<keyword evidence="3" id="KW-1003">Cell membrane</keyword>
<dbReference type="InterPro" id="IPR004638">
    <property type="entry name" value="EmrB-like"/>
</dbReference>
<keyword evidence="2" id="KW-0813">Transport</keyword>
<accession>A0A0R1TZQ8</accession>
<dbReference type="Pfam" id="PF07690">
    <property type="entry name" value="MFS_1"/>
    <property type="match status" value="1"/>
</dbReference>
<keyword evidence="10" id="KW-1185">Reference proteome</keyword>
<dbReference type="CDD" id="cd17503">
    <property type="entry name" value="MFS_LmrB_MDR_like"/>
    <property type="match status" value="1"/>
</dbReference>
<feature type="transmembrane region" description="Helical" evidence="7">
    <location>
        <begin position="343"/>
        <end position="361"/>
    </location>
</feature>
<feature type="transmembrane region" description="Helical" evidence="7">
    <location>
        <begin position="308"/>
        <end position="331"/>
    </location>
</feature>
<feature type="transmembrane region" description="Helical" evidence="7">
    <location>
        <begin position="58"/>
        <end position="78"/>
    </location>
</feature>
<evidence type="ECO:0000256" key="7">
    <source>
        <dbReference type="SAM" id="Phobius"/>
    </source>
</evidence>
<reference evidence="9 10" key="1">
    <citation type="journal article" date="2015" name="Genome Announc.">
        <title>Expanding the biotechnology potential of lactobacilli through comparative genomics of 213 strains and associated genera.</title>
        <authorList>
            <person name="Sun Z."/>
            <person name="Harris H.M."/>
            <person name="McCann A."/>
            <person name="Guo C."/>
            <person name="Argimon S."/>
            <person name="Zhang W."/>
            <person name="Yang X."/>
            <person name="Jeffery I.B."/>
            <person name="Cooney J.C."/>
            <person name="Kagawa T.F."/>
            <person name="Liu W."/>
            <person name="Song Y."/>
            <person name="Salvetti E."/>
            <person name="Wrobel A."/>
            <person name="Rasinkangas P."/>
            <person name="Parkhill J."/>
            <person name="Rea M.C."/>
            <person name="O'Sullivan O."/>
            <person name="Ritari J."/>
            <person name="Douillard F.P."/>
            <person name="Paul Ross R."/>
            <person name="Yang R."/>
            <person name="Briner A.E."/>
            <person name="Felis G.E."/>
            <person name="de Vos W.M."/>
            <person name="Barrangou R."/>
            <person name="Klaenhammer T.R."/>
            <person name="Caufield P.W."/>
            <person name="Cui Y."/>
            <person name="Zhang H."/>
            <person name="O'Toole P.W."/>
        </authorList>
    </citation>
    <scope>NUCLEOTIDE SEQUENCE [LARGE SCALE GENOMIC DNA]</scope>
    <source>
        <strain evidence="9 10">DSM 15945</strain>
    </source>
</reference>
<feature type="transmembrane region" description="Helical" evidence="7">
    <location>
        <begin position="21"/>
        <end position="38"/>
    </location>
</feature>
<dbReference type="GO" id="GO:0005886">
    <property type="term" value="C:plasma membrane"/>
    <property type="evidence" value="ECO:0007669"/>
    <property type="project" value="UniProtKB-SubCell"/>
</dbReference>
<keyword evidence="6 7" id="KW-0472">Membrane</keyword>
<feature type="transmembrane region" description="Helical" evidence="7">
    <location>
        <begin position="178"/>
        <end position="198"/>
    </location>
</feature>
<dbReference type="GO" id="GO:0022857">
    <property type="term" value="F:transmembrane transporter activity"/>
    <property type="evidence" value="ECO:0007669"/>
    <property type="project" value="InterPro"/>
</dbReference>
<feature type="transmembrane region" description="Helical" evidence="7">
    <location>
        <begin position="90"/>
        <end position="114"/>
    </location>
</feature>
<protein>
    <submittedName>
        <fullName evidence="9">Major facilitator superfamily transporter permease</fullName>
    </submittedName>
</protein>
<keyword evidence="5 7" id="KW-1133">Transmembrane helix</keyword>
<dbReference type="SUPFAM" id="SSF103473">
    <property type="entry name" value="MFS general substrate transporter"/>
    <property type="match status" value="1"/>
</dbReference>
<evidence type="ECO:0000256" key="5">
    <source>
        <dbReference type="ARBA" id="ARBA00022989"/>
    </source>
</evidence>
<feature type="transmembrane region" description="Helical" evidence="7">
    <location>
        <begin position="367"/>
        <end position="385"/>
    </location>
</feature>
<evidence type="ECO:0000256" key="1">
    <source>
        <dbReference type="ARBA" id="ARBA00004651"/>
    </source>
</evidence>
<keyword evidence="4 7" id="KW-0812">Transmembrane</keyword>
<evidence type="ECO:0000256" key="4">
    <source>
        <dbReference type="ARBA" id="ARBA00022692"/>
    </source>
</evidence>
<dbReference type="InterPro" id="IPR011701">
    <property type="entry name" value="MFS"/>
</dbReference>
<name>A0A0R1TZQ8_9LACO</name>
<proteinExistence type="predicted"/>